<keyword evidence="2" id="KW-1003">Cell membrane</keyword>
<evidence type="ECO:0000256" key="5">
    <source>
        <dbReference type="ARBA" id="ARBA00023136"/>
    </source>
</evidence>
<evidence type="ECO:0000313" key="9">
    <source>
        <dbReference type="Proteomes" id="UP001596990"/>
    </source>
</evidence>
<proteinExistence type="predicted"/>
<evidence type="ECO:0000256" key="1">
    <source>
        <dbReference type="ARBA" id="ARBA00004651"/>
    </source>
</evidence>
<dbReference type="EMBL" id="JBHTKL010000001">
    <property type="protein sequence ID" value="MFD1017980.1"/>
    <property type="molecule type" value="Genomic_DNA"/>
</dbReference>
<sequence length="71" mass="8197">MGDIIAGSFFLIFLFFGLILFILNIVTSIWAYRDSKRKGRSQEYALIVLFGTIFFPVIGLIVYLIIRNDDM</sequence>
<feature type="transmembrane region" description="Helical" evidence="6">
    <location>
        <begin position="44"/>
        <end position="66"/>
    </location>
</feature>
<dbReference type="InterPro" id="IPR027379">
    <property type="entry name" value="CLS_N"/>
</dbReference>
<keyword evidence="5 6" id="KW-0472">Membrane</keyword>
<keyword evidence="9" id="KW-1185">Reference proteome</keyword>
<organism evidence="8 9">
    <name type="scientific">Thalassobacillus hwangdonensis</name>
    <dbReference type="NCBI Taxonomy" id="546108"/>
    <lineage>
        <taxon>Bacteria</taxon>
        <taxon>Bacillati</taxon>
        <taxon>Bacillota</taxon>
        <taxon>Bacilli</taxon>
        <taxon>Bacillales</taxon>
        <taxon>Bacillaceae</taxon>
        <taxon>Thalassobacillus</taxon>
    </lineage>
</organism>
<evidence type="ECO:0000313" key="8">
    <source>
        <dbReference type="EMBL" id="MFD1017980.1"/>
    </source>
</evidence>
<dbReference type="RefSeq" id="WP_386058304.1">
    <property type="nucleotide sequence ID" value="NZ_JBHTKL010000001.1"/>
</dbReference>
<evidence type="ECO:0000256" key="6">
    <source>
        <dbReference type="SAM" id="Phobius"/>
    </source>
</evidence>
<gene>
    <name evidence="8" type="ORF">ACFQ2J_02110</name>
</gene>
<evidence type="ECO:0000256" key="4">
    <source>
        <dbReference type="ARBA" id="ARBA00022989"/>
    </source>
</evidence>
<dbReference type="Proteomes" id="UP001596990">
    <property type="component" value="Unassembled WGS sequence"/>
</dbReference>
<feature type="domain" description="Cardiolipin synthase N-terminal" evidence="7">
    <location>
        <begin position="22"/>
        <end position="67"/>
    </location>
</feature>
<dbReference type="Pfam" id="PF13396">
    <property type="entry name" value="PLDc_N"/>
    <property type="match status" value="1"/>
</dbReference>
<accession>A0ABW3KYE4</accession>
<comment type="caution">
    <text evidence="8">The sequence shown here is derived from an EMBL/GenBank/DDBJ whole genome shotgun (WGS) entry which is preliminary data.</text>
</comment>
<evidence type="ECO:0000256" key="2">
    <source>
        <dbReference type="ARBA" id="ARBA00022475"/>
    </source>
</evidence>
<comment type="subcellular location">
    <subcellularLocation>
        <location evidence="1">Cell membrane</location>
        <topology evidence="1">Multi-pass membrane protein</topology>
    </subcellularLocation>
</comment>
<evidence type="ECO:0000259" key="7">
    <source>
        <dbReference type="Pfam" id="PF13396"/>
    </source>
</evidence>
<keyword evidence="4 6" id="KW-1133">Transmembrane helix</keyword>
<keyword evidence="3 6" id="KW-0812">Transmembrane</keyword>
<feature type="transmembrane region" description="Helical" evidence="6">
    <location>
        <begin position="6"/>
        <end position="32"/>
    </location>
</feature>
<protein>
    <submittedName>
        <fullName evidence="8">PLDc N-terminal domain-containing protein</fullName>
    </submittedName>
</protein>
<evidence type="ECO:0000256" key="3">
    <source>
        <dbReference type="ARBA" id="ARBA00022692"/>
    </source>
</evidence>
<name>A0ABW3KYE4_9BACI</name>
<reference evidence="9" key="1">
    <citation type="journal article" date="2019" name="Int. J. Syst. Evol. Microbiol.">
        <title>The Global Catalogue of Microorganisms (GCM) 10K type strain sequencing project: providing services to taxonomists for standard genome sequencing and annotation.</title>
        <authorList>
            <consortium name="The Broad Institute Genomics Platform"/>
            <consortium name="The Broad Institute Genome Sequencing Center for Infectious Disease"/>
            <person name="Wu L."/>
            <person name="Ma J."/>
        </authorList>
    </citation>
    <scope>NUCLEOTIDE SEQUENCE [LARGE SCALE GENOMIC DNA]</scope>
    <source>
        <strain evidence="9">CCUG 56607</strain>
    </source>
</reference>